<dbReference type="GO" id="GO:0046872">
    <property type="term" value="F:metal ion binding"/>
    <property type="evidence" value="ECO:0007669"/>
    <property type="project" value="UniProtKB-KW"/>
</dbReference>
<dbReference type="Proteomes" id="UP000074119">
    <property type="component" value="Chromosome"/>
</dbReference>
<dbReference type="GO" id="GO:0003906">
    <property type="term" value="F:DNA-(apurinic or apyrimidinic site) endonuclease activity"/>
    <property type="evidence" value="ECO:0007669"/>
    <property type="project" value="TreeGrafter"/>
</dbReference>
<evidence type="ECO:0000259" key="7">
    <source>
        <dbReference type="Pfam" id="PF03372"/>
    </source>
</evidence>
<keyword evidence="5" id="KW-0464">Manganese</keyword>
<keyword evidence="3" id="KW-0378">Hydrolase</keyword>
<evidence type="ECO:0000256" key="2">
    <source>
        <dbReference type="ARBA" id="ARBA00022723"/>
    </source>
</evidence>
<feature type="site" description="Important for catalytic activity" evidence="6">
    <location>
        <position position="218"/>
    </location>
</feature>
<evidence type="ECO:0000256" key="3">
    <source>
        <dbReference type="ARBA" id="ARBA00022801"/>
    </source>
</evidence>
<dbReference type="PANTHER" id="PTHR22748:SF6">
    <property type="entry name" value="DNA-(APURINIC OR APYRIMIDINIC SITE) ENDONUCLEASE"/>
    <property type="match status" value="1"/>
</dbReference>
<dbReference type="NCBIfam" id="TIGR00633">
    <property type="entry name" value="xth"/>
    <property type="match status" value="1"/>
</dbReference>
<name>A0A127M9Y9_9GAMM</name>
<feature type="binding site" evidence="5">
    <location>
        <position position="244"/>
    </location>
    <ligand>
        <name>Mg(2+)</name>
        <dbReference type="ChEBI" id="CHEBI:18420"/>
        <label>1</label>
    </ligand>
</feature>
<comment type="similarity">
    <text evidence="1">Belongs to the DNA repair enzymes AP/ExoA family.</text>
</comment>
<accession>A0A127M9Y9</accession>
<evidence type="ECO:0000313" key="8">
    <source>
        <dbReference type="EMBL" id="AMO70026.1"/>
    </source>
</evidence>
<evidence type="ECO:0000256" key="4">
    <source>
        <dbReference type="ARBA" id="ARBA00022842"/>
    </source>
</evidence>
<gene>
    <name evidence="8" type="ORF">AZF00_17730</name>
</gene>
<dbReference type="GO" id="GO:0006284">
    <property type="term" value="P:base-excision repair"/>
    <property type="evidence" value="ECO:0007669"/>
    <property type="project" value="TreeGrafter"/>
</dbReference>
<keyword evidence="4 5" id="KW-0460">Magnesium</keyword>
<evidence type="ECO:0000313" key="9">
    <source>
        <dbReference type="Proteomes" id="UP000074119"/>
    </source>
</evidence>
<dbReference type="GO" id="GO:0008311">
    <property type="term" value="F:double-stranded DNA 3'-5' DNA exonuclease activity"/>
    <property type="evidence" value="ECO:0007669"/>
    <property type="project" value="TreeGrafter"/>
</dbReference>
<dbReference type="InterPro" id="IPR036691">
    <property type="entry name" value="Endo/exonu/phosph_ase_sf"/>
</dbReference>
<dbReference type="PANTHER" id="PTHR22748">
    <property type="entry name" value="AP ENDONUCLEASE"/>
    <property type="match status" value="1"/>
</dbReference>
<evidence type="ECO:0000256" key="6">
    <source>
        <dbReference type="PIRSR" id="PIRSR604808-3"/>
    </source>
</evidence>
<dbReference type="InterPro" id="IPR005135">
    <property type="entry name" value="Endo/exonuclease/phosphatase"/>
</dbReference>
<protein>
    <submittedName>
        <fullName evidence="8">Exodeoxyribonuclease III</fullName>
    </submittedName>
</protein>
<dbReference type="EMBL" id="CP014544">
    <property type="protein sequence ID" value="AMO70026.1"/>
    <property type="molecule type" value="Genomic_DNA"/>
</dbReference>
<dbReference type="GO" id="GO:0008081">
    <property type="term" value="F:phosphoric diester hydrolase activity"/>
    <property type="evidence" value="ECO:0007669"/>
    <property type="project" value="TreeGrafter"/>
</dbReference>
<dbReference type="AlphaFoldDB" id="A0A127M9Y9"/>
<proteinExistence type="inferred from homology"/>
<dbReference type="Gene3D" id="3.60.10.10">
    <property type="entry name" value="Endonuclease/exonuclease/phosphatase"/>
    <property type="match status" value="1"/>
</dbReference>
<evidence type="ECO:0000256" key="1">
    <source>
        <dbReference type="ARBA" id="ARBA00007092"/>
    </source>
</evidence>
<feature type="domain" description="Endonuclease/exonuclease/phosphatase" evidence="7">
    <location>
        <begin position="15"/>
        <end position="230"/>
    </location>
</feature>
<reference evidence="8 9" key="1">
    <citation type="submission" date="2015-12" db="EMBL/GenBank/DDBJ databases">
        <authorList>
            <person name="Shamseldin A."/>
            <person name="Moawad H."/>
            <person name="Abd El-Rahim W.M."/>
            <person name="Sadowsky M.J."/>
        </authorList>
    </citation>
    <scope>NUCLEOTIDE SEQUENCE [LARGE SCALE GENOMIC DNA]</scope>
    <source>
        <strain evidence="8 9">SM2</strain>
    </source>
</reference>
<feature type="binding site" evidence="5">
    <location>
        <position position="151"/>
    </location>
    <ligand>
        <name>Mg(2+)</name>
        <dbReference type="ChEBI" id="CHEBI:18420"/>
        <label>1</label>
    </ligand>
</feature>
<comment type="cofactor">
    <cofactor evidence="5">
        <name>Mg(2+)</name>
        <dbReference type="ChEBI" id="CHEBI:18420"/>
    </cofactor>
    <cofactor evidence="5">
        <name>Mn(2+)</name>
        <dbReference type="ChEBI" id="CHEBI:29035"/>
    </cofactor>
    <text evidence="5">Probably binds two magnesium or manganese ions per subunit.</text>
</comment>
<feature type="site" description="Interaction with DNA substrate" evidence="6">
    <location>
        <position position="244"/>
    </location>
</feature>
<dbReference type="RefSeq" id="WP_062384519.1">
    <property type="nucleotide sequence ID" value="NZ_CP014544.1"/>
</dbReference>
<sequence length="260" mass="30022">MRIISFCADSIVDAAKRGFFDWVTKQDADIICIQNLGIAEYKLRDDVYFPRDYNPYFFDAADGKHNGVAIYCRKLPKAIMTGLGFLDFDMDGLYIQADFDNISIGSLLAPTAEEGDSAGLIRKNQFFEQFGNHLTKVRNKRRDFIICGNWNIAHRGIDIQDIRGNHGKPGSLAEEQQWMDRLFREQQYSDAFRLINNDPDEFSWWPDGEPGTNGWRVDYQITSEHMTPRVEYGAIYKVQQFGKHAPVIMDYDFELPESPF</sequence>
<dbReference type="PROSITE" id="PS51435">
    <property type="entry name" value="AP_NUCLEASE_F1_4"/>
    <property type="match status" value="1"/>
</dbReference>
<dbReference type="STRING" id="1470434.AZF00_17730"/>
<dbReference type="Pfam" id="PF03372">
    <property type="entry name" value="Exo_endo_phos"/>
    <property type="match status" value="1"/>
</dbReference>
<dbReference type="InterPro" id="IPR004808">
    <property type="entry name" value="AP_endonuc_1"/>
</dbReference>
<keyword evidence="2 5" id="KW-0479">Metal-binding</keyword>
<dbReference type="KEGG" id="zal:AZF00_17730"/>
<dbReference type="SUPFAM" id="SSF56219">
    <property type="entry name" value="DNase I-like"/>
    <property type="match status" value="1"/>
</dbReference>
<organism evidence="8 9">
    <name type="scientific">Zhongshania aliphaticivorans</name>
    <dbReference type="NCBI Taxonomy" id="1470434"/>
    <lineage>
        <taxon>Bacteria</taxon>
        <taxon>Pseudomonadati</taxon>
        <taxon>Pseudomonadota</taxon>
        <taxon>Gammaproteobacteria</taxon>
        <taxon>Cellvibrionales</taxon>
        <taxon>Spongiibacteraceae</taxon>
        <taxon>Zhongshania</taxon>
    </lineage>
</organism>
<evidence type="ECO:0000256" key="5">
    <source>
        <dbReference type="PIRSR" id="PIRSR604808-2"/>
    </source>
</evidence>
<feature type="site" description="Transition state stabilizer" evidence="6">
    <location>
        <position position="151"/>
    </location>
</feature>